<name>A0ABQ8WZC6_PENCH</name>
<sequence>MIQESGTWEENPKIIASVSRHQGGKVFTRTSPNAVLQALSFTISYRHTEYIVPNGTTQSNAKWRRRKSPCKWTKGAMTSAASELSASQIDESPEPRPPKRNG</sequence>
<evidence type="ECO:0000313" key="2">
    <source>
        <dbReference type="EMBL" id="KAJ5284276.1"/>
    </source>
</evidence>
<dbReference type="EMBL" id="JAPVEB010000001">
    <property type="protein sequence ID" value="KAJ5284276.1"/>
    <property type="molecule type" value="Genomic_DNA"/>
</dbReference>
<comment type="caution">
    <text evidence="2">The sequence shown here is derived from an EMBL/GenBank/DDBJ whole genome shotgun (WGS) entry which is preliminary data.</text>
</comment>
<organism evidence="2 3">
    <name type="scientific">Penicillium chrysogenum</name>
    <name type="common">Penicillium notatum</name>
    <dbReference type="NCBI Taxonomy" id="5076"/>
    <lineage>
        <taxon>Eukaryota</taxon>
        <taxon>Fungi</taxon>
        <taxon>Dikarya</taxon>
        <taxon>Ascomycota</taxon>
        <taxon>Pezizomycotina</taxon>
        <taxon>Eurotiomycetes</taxon>
        <taxon>Eurotiomycetidae</taxon>
        <taxon>Eurotiales</taxon>
        <taxon>Aspergillaceae</taxon>
        <taxon>Penicillium</taxon>
        <taxon>Penicillium chrysogenum species complex</taxon>
    </lineage>
</organism>
<feature type="compositionally biased region" description="Polar residues" evidence="1">
    <location>
        <begin position="79"/>
        <end position="90"/>
    </location>
</feature>
<proteinExistence type="predicted"/>
<reference evidence="2 3" key="1">
    <citation type="journal article" date="2023" name="IMA Fungus">
        <title>Comparative genomic study of the Penicillium genus elucidates a diverse pangenome and 15 lateral gene transfer events.</title>
        <authorList>
            <person name="Petersen C."/>
            <person name="Sorensen T."/>
            <person name="Nielsen M.R."/>
            <person name="Sondergaard T.E."/>
            <person name="Sorensen J.L."/>
            <person name="Fitzpatrick D.A."/>
            <person name="Frisvad J.C."/>
            <person name="Nielsen K.L."/>
        </authorList>
    </citation>
    <scope>NUCLEOTIDE SEQUENCE [LARGE SCALE GENOMIC DNA]</scope>
    <source>
        <strain evidence="2 3">IBT 3361</strain>
    </source>
</reference>
<evidence type="ECO:0000256" key="1">
    <source>
        <dbReference type="SAM" id="MobiDB-lite"/>
    </source>
</evidence>
<dbReference type="Proteomes" id="UP001220256">
    <property type="component" value="Unassembled WGS sequence"/>
</dbReference>
<feature type="compositionally biased region" description="Basic and acidic residues" evidence="1">
    <location>
        <begin position="93"/>
        <end position="102"/>
    </location>
</feature>
<gene>
    <name evidence="2" type="ORF">N7505_002256</name>
</gene>
<keyword evidence="3" id="KW-1185">Reference proteome</keyword>
<feature type="region of interest" description="Disordered" evidence="1">
    <location>
        <begin position="56"/>
        <end position="102"/>
    </location>
</feature>
<accession>A0ABQ8WZC6</accession>
<protein>
    <submittedName>
        <fullName evidence="2">Uncharacterized protein</fullName>
    </submittedName>
</protein>
<evidence type="ECO:0000313" key="3">
    <source>
        <dbReference type="Proteomes" id="UP001220256"/>
    </source>
</evidence>